<evidence type="ECO:0000256" key="1">
    <source>
        <dbReference type="SAM" id="MobiDB-lite"/>
    </source>
</evidence>
<comment type="caution">
    <text evidence="2">The sequence shown here is derived from an EMBL/GenBank/DDBJ whole genome shotgun (WGS) entry which is preliminary data.</text>
</comment>
<name>A0ABP9P7C5_9ACTN</name>
<protein>
    <submittedName>
        <fullName evidence="2">Uncharacterized protein</fullName>
    </submittedName>
</protein>
<sequence>MSTGAAGLMPASVAASCTRSAADGATAITMLGTADGVADAAGSDEAAGPTGTRDGSAAPVASRCTVIAGLAGR</sequence>
<proteinExistence type="predicted"/>
<evidence type="ECO:0000313" key="2">
    <source>
        <dbReference type="EMBL" id="GAA5142006.1"/>
    </source>
</evidence>
<evidence type="ECO:0000313" key="3">
    <source>
        <dbReference type="Proteomes" id="UP001500221"/>
    </source>
</evidence>
<accession>A0ABP9P7C5</accession>
<keyword evidence="3" id="KW-1185">Reference proteome</keyword>
<dbReference type="EMBL" id="BAABKG010000001">
    <property type="protein sequence ID" value="GAA5142006.1"/>
    <property type="molecule type" value="Genomic_DNA"/>
</dbReference>
<organism evidence="2 3">
    <name type="scientific">Nocardioides marinquilinus</name>
    <dbReference type="NCBI Taxonomy" id="1210400"/>
    <lineage>
        <taxon>Bacteria</taxon>
        <taxon>Bacillati</taxon>
        <taxon>Actinomycetota</taxon>
        <taxon>Actinomycetes</taxon>
        <taxon>Propionibacteriales</taxon>
        <taxon>Nocardioidaceae</taxon>
        <taxon>Nocardioides</taxon>
    </lineage>
</organism>
<feature type="region of interest" description="Disordered" evidence="1">
    <location>
        <begin position="39"/>
        <end position="59"/>
    </location>
</feature>
<reference evidence="3" key="1">
    <citation type="journal article" date="2019" name="Int. J. Syst. Evol. Microbiol.">
        <title>The Global Catalogue of Microorganisms (GCM) 10K type strain sequencing project: providing services to taxonomists for standard genome sequencing and annotation.</title>
        <authorList>
            <consortium name="The Broad Institute Genomics Platform"/>
            <consortium name="The Broad Institute Genome Sequencing Center for Infectious Disease"/>
            <person name="Wu L."/>
            <person name="Ma J."/>
        </authorList>
    </citation>
    <scope>NUCLEOTIDE SEQUENCE [LARGE SCALE GENOMIC DNA]</scope>
    <source>
        <strain evidence="3">JCM 18459</strain>
    </source>
</reference>
<gene>
    <name evidence="2" type="ORF">GCM10023340_04790</name>
</gene>
<dbReference type="Proteomes" id="UP001500221">
    <property type="component" value="Unassembled WGS sequence"/>
</dbReference>